<name>A0A1Z2XTS8_9FIRM</name>
<dbReference type="KEGG" id="amur:ADH66_14985"/>
<organism evidence="3 5">
    <name type="scientific">Acutalibacter muris</name>
    <dbReference type="NCBI Taxonomy" id="1796620"/>
    <lineage>
        <taxon>Bacteria</taxon>
        <taxon>Bacillati</taxon>
        <taxon>Bacillota</taxon>
        <taxon>Clostridia</taxon>
        <taxon>Eubacteriales</taxon>
        <taxon>Acutalibacteraceae</taxon>
        <taxon>Acutalibacter</taxon>
    </lineage>
</organism>
<evidence type="ECO:0000313" key="5">
    <source>
        <dbReference type="Proteomes" id="UP000596035"/>
    </source>
</evidence>
<dbReference type="EMBL" id="CP065321">
    <property type="protein sequence ID" value="QQR31112.1"/>
    <property type="molecule type" value="Genomic_DNA"/>
</dbReference>
<keyword evidence="3" id="KW-0946">Virion</keyword>
<keyword evidence="4" id="KW-1185">Reference proteome</keyword>
<dbReference type="RefSeq" id="WP_066539118.1">
    <property type="nucleotide sequence ID" value="NZ_CAJTCQ010000001.1"/>
</dbReference>
<keyword evidence="3" id="KW-0167">Capsid protein</keyword>
<evidence type="ECO:0000313" key="2">
    <source>
        <dbReference type="EMBL" id="ASB41845.1"/>
    </source>
</evidence>
<reference evidence="3 5" key="3">
    <citation type="submission" date="2020-11" db="EMBL/GenBank/DDBJ databases">
        <title>Closed and high quality bacterial genomes of the OMM12 community.</title>
        <authorList>
            <person name="Marbouty M."/>
            <person name="Lamy-Besnier Q."/>
            <person name="Debarbieux L."/>
            <person name="Koszul R."/>
        </authorList>
    </citation>
    <scope>NUCLEOTIDE SEQUENCE [LARGE SCALE GENOMIC DNA]</scope>
    <source>
        <strain evidence="3 5">KB18</strain>
    </source>
</reference>
<evidence type="ECO:0000259" key="1">
    <source>
        <dbReference type="Pfam" id="PF12652"/>
    </source>
</evidence>
<reference evidence="4" key="2">
    <citation type="submission" date="2017-05" db="EMBL/GenBank/DDBJ databases">
        <title>Improved OligoMM genomes.</title>
        <authorList>
            <person name="Garzetti D."/>
        </authorList>
    </citation>
    <scope>NUCLEOTIDE SEQUENCE [LARGE SCALE GENOMIC DNA]</scope>
    <source>
        <strain evidence="4">KB18</strain>
    </source>
</reference>
<reference evidence="2" key="1">
    <citation type="journal article" date="2017" name="Genome Announc.">
        <title>High-Quality Whole-Genome Sequences of the Oligo-Mouse-Microbiota Bacterial Community.</title>
        <authorList>
            <person name="Garzetti D."/>
            <person name="Brugiroux S."/>
            <person name="Bunk B."/>
            <person name="Pukall R."/>
            <person name="McCoy K.D."/>
            <person name="Macpherson A.J."/>
            <person name="Stecher B."/>
        </authorList>
    </citation>
    <scope>NUCLEOTIDE SEQUENCE</scope>
    <source>
        <strain evidence="2">KB18</strain>
    </source>
</reference>
<dbReference type="Proteomes" id="UP000196710">
    <property type="component" value="Chromosome"/>
</dbReference>
<feature type="domain" description="Protein CotJB" evidence="1">
    <location>
        <begin position="10"/>
        <end position="81"/>
    </location>
</feature>
<evidence type="ECO:0000313" key="4">
    <source>
        <dbReference type="Proteomes" id="UP000196710"/>
    </source>
</evidence>
<dbReference type="Proteomes" id="UP000596035">
    <property type="component" value="Chromosome"/>
</dbReference>
<dbReference type="AlphaFoldDB" id="A0A1Z2XTS8"/>
<evidence type="ECO:0000313" key="3">
    <source>
        <dbReference type="EMBL" id="QQR31112.1"/>
    </source>
</evidence>
<gene>
    <name evidence="2" type="ORF">ADH66_14985</name>
    <name evidence="3" type="ORF">I5Q82_05365</name>
</gene>
<dbReference type="Pfam" id="PF12652">
    <property type="entry name" value="CotJB"/>
    <property type="match status" value="1"/>
</dbReference>
<dbReference type="EMBL" id="CP021422">
    <property type="protein sequence ID" value="ASB41845.1"/>
    <property type="molecule type" value="Genomic_DNA"/>
</dbReference>
<protein>
    <submittedName>
        <fullName evidence="3">Spore coat protein CotJB</fullName>
    </submittedName>
</protein>
<proteinExistence type="predicted"/>
<dbReference type="InterPro" id="IPR024207">
    <property type="entry name" value="CotJB_dom"/>
</dbReference>
<accession>A0A1Z2XTS8</accession>
<sequence>MSENTRQALRRKISAMQFACWELHLFLDTHPNNCEAARRLEEYRQRLSQQVREYEEAFGPLNELSRDTSRWDWINGPWPWEREDNE</sequence>